<dbReference type="AlphaFoldDB" id="A0ABD6TB66"/>
<reference evidence="1 2" key="1">
    <citation type="submission" date="2017-09" db="EMBL/GenBank/DDBJ databases">
        <title>Large-scale bioinformatics analysis of Bacillus genomes uncovers conserved roles of natural products in bacterial physiology.</title>
        <authorList>
            <consortium name="Agbiome Team Llc"/>
            <person name="Bleich R.M."/>
            <person name="Grubbs K.J."/>
            <person name="Santa Maria K.C."/>
            <person name="Allen S.E."/>
            <person name="Farag S."/>
            <person name="Shank E.A."/>
            <person name="Bowers A."/>
        </authorList>
    </citation>
    <scope>NUCLEOTIDE SEQUENCE [LARGE SCALE GENOMIC DNA]</scope>
    <source>
        <strain evidence="1 2">AFS037265</strain>
    </source>
</reference>
<protein>
    <submittedName>
        <fullName evidence="1">Uncharacterized protein</fullName>
    </submittedName>
</protein>
<comment type="caution">
    <text evidence="1">The sequence shown here is derived from an EMBL/GenBank/DDBJ whole genome shotgun (WGS) entry which is preliminary data.</text>
</comment>
<dbReference type="EMBL" id="NUTL01000029">
    <property type="protein sequence ID" value="PHF02285.1"/>
    <property type="molecule type" value="Genomic_DNA"/>
</dbReference>
<organism evidence="1 2">
    <name type="scientific">Bacillus pseudomycoides</name>
    <dbReference type="NCBI Taxonomy" id="64104"/>
    <lineage>
        <taxon>Bacteria</taxon>
        <taxon>Bacillati</taxon>
        <taxon>Bacillota</taxon>
        <taxon>Bacilli</taxon>
        <taxon>Bacillales</taxon>
        <taxon>Bacillaceae</taxon>
        <taxon>Bacillus</taxon>
        <taxon>Bacillus cereus group</taxon>
    </lineage>
</organism>
<name>A0ABD6TB66_9BACI</name>
<evidence type="ECO:0000313" key="1">
    <source>
        <dbReference type="EMBL" id="PHF02285.1"/>
    </source>
</evidence>
<dbReference type="Proteomes" id="UP000221918">
    <property type="component" value="Unassembled WGS sequence"/>
</dbReference>
<proteinExistence type="predicted"/>
<evidence type="ECO:0000313" key="2">
    <source>
        <dbReference type="Proteomes" id="UP000221918"/>
    </source>
</evidence>
<accession>A0ABD6TB66</accession>
<sequence>MHCYIRLPFKNHLKRRCSLNGSHLFSHIAIYSFQFFKHISRGSEEPKVTATCFLSLFSLGTGQKKGLIASMHGQMLSST</sequence>
<gene>
    <name evidence="1" type="ORF">COF81_06790</name>
</gene>